<keyword evidence="7 8" id="KW-0472">Membrane</keyword>
<feature type="transmembrane region" description="Helical" evidence="8">
    <location>
        <begin position="184"/>
        <end position="203"/>
    </location>
</feature>
<proteinExistence type="inferred from homology"/>
<feature type="transmembrane region" description="Helical" evidence="8">
    <location>
        <begin position="157"/>
        <end position="178"/>
    </location>
</feature>
<evidence type="ECO:0000313" key="10">
    <source>
        <dbReference type="EMBL" id="BAS20059.1"/>
    </source>
</evidence>
<evidence type="ECO:0000256" key="2">
    <source>
        <dbReference type="ARBA" id="ARBA00005982"/>
    </source>
</evidence>
<dbReference type="PANTHER" id="PTHR23517:SF15">
    <property type="entry name" value="PROTON-DEPENDENT OLIGOPEPTIDE FAMILY TRANSPORT PROTEIN"/>
    <property type="match status" value="1"/>
</dbReference>
<feature type="transmembrane region" description="Helical" evidence="8">
    <location>
        <begin position="96"/>
        <end position="113"/>
    </location>
</feature>
<evidence type="ECO:0000256" key="6">
    <source>
        <dbReference type="ARBA" id="ARBA00022989"/>
    </source>
</evidence>
<dbReference type="AlphaFoldDB" id="A0A0K2RZ12"/>
<keyword evidence="5 8" id="KW-0812">Transmembrane</keyword>
<feature type="transmembrane region" description="Helical" evidence="8">
    <location>
        <begin position="285"/>
        <end position="302"/>
    </location>
</feature>
<dbReference type="PATRIC" id="fig|43675.28.peg.829"/>
<feature type="transmembrane region" description="Helical" evidence="8">
    <location>
        <begin position="391"/>
        <end position="415"/>
    </location>
</feature>
<dbReference type="CDD" id="cd17346">
    <property type="entry name" value="MFS_DtpA_like"/>
    <property type="match status" value="1"/>
</dbReference>
<dbReference type="InterPro" id="IPR036259">
    <property type="entry name" value="MFS_trans_sf"/>
</dbReference>
<feature type="transmembrane region" description="Helical" evidence="8">
    <location>
        <begin position="255"/>
        <end position="273"/>
    </location>
</feature>
<gene>
    <name evidence="10" type="ORF">RM6536_0812</name>
</gene>
<dbReference type="GO" id="GO:0015833">
    <property type="term" value="P:peptide transport"/>
    <property type="evidence" value="ECO:0007669"/>
    <property type="project" value="InterPro"/>
</dbReference>
<organism evidence="10">
    <name type="scientific">Rothia mucilaginosa</name>
    <dbReference type="NCBI Taxonomy" id="43675"/>
    <lineage>
        <taxon>Bacteria</taxon>
        <taxon>Bacillati</taxon>
        <taxon>Actinomycetota</taxon>
        <taxon>Actinomycetes</taxon>
        <taxon>Micrococcales</taxon>
        <taxon>Micrococcaceae</taxon>
        <taxon>Rothia</taxon>
    </lineage>
</organism>
<evidence type="ECO:0000256" key="8">
    <source>
        <dbReference type="SAM" id="Phobius"/>
    </source>
</evidence>
<dbReference type="GO" id="GO:1904680">
    <property type="term" value="F:peptide transmembrane transporter activity"/>
    <property type="evidence" value="ECO:0007669"/>
    <property type="project" value="InterPro"/>
</dbReference>
<evidence type="ECO:0000256" key="7">
    <source>
        <dbReference type="ARBA" id="ARBA00023136"/>
    </source>
</evidence>
<feature type="transmembrane region" description="Helical" evidence="8">
    <location>
        <begin position="64"/>
        <end position="84"/>
    </location>
</feature>
<evidence type="ECO:0000256" key="4">
    <source>
        <dbReference type="ARBA" id="ARBA00022475"/>
    </source>
</evidence>
<evidence type="ECO:0000313" key="11">
    <source>
        <dbReference type="Proteomes" id="UP000066203"/>
    </source>
</evidence>
<evidence type="ECO:0000256" key="1">
    <source>
        <dbReference type="ARBA" id="ARBA00004651"/>
    </source>
</evidence>
<feature type="transmembrane region" description="Helical" evidence="8">
    <location>
        <begin position="454"/>
        <end position="474"/>
    </location>
</feature>
<feature type="transmembrane region" description="Helical" evidence="8">
    <location>
        <begin position="362"/>
        <end position="379"/>
    </location>
</feature>
<protein>
    <submittedName>
        <fullName evidence="10">Di-/tripeptide transporter</fullName>
    </submittedName>
</protein>
<dbReference type="InterPro" id="IPR005279">
    <property type="entry name" value="Dipep/tripep_permease"/>
</dbReference>
<comment type="similarity">
    <text evidence="2">Belongs to the major facilitator superfamily. Proton-dependent oligopeptide transporter (POT/PTR) (TC 2.A.17) family.</text>
</comment>
<dbReference type="InterPro" id="IPR020846">
    <property type="entry name" value="MFS_dom"/>
</dbReference>
<comment type="subcellular location">
    <subcellularLocation>
        <location evidence="1">Cell membrane</location>
        <topology evidence="1">Multi-pass membrane protein</topology>
    </subcellularLocation>
</comment>
<dbReference type="InterPro" id="IPR000109">
    <property type="entry name" value="POT_fam"/>
</dbReference>
<dbReference type="PANTHER" id="PTHR23517">
    <property type="entry name" value="RESISTANCE PROTEIN MDTM, PUTATIVE-RELATED-RELATED"/>
    <property type="match status" value="1"/>
</dbReference>
<evidence type="ECO:0000256" key="5">
    <source>
        <dbReference type="ARBA" id="ARBA00022692"/>
    </source>
</evidence>
<accession>A0A0K2RZ12</accession>
<dbReference type="NCBIfam" id="TIGR00924">
    <property type="entry name" value="yjdL_sub1_fam"/>
    <property type="match status" value="1"/>
</dbReference>
<dbReference type="GO" id="GO:0005886">
    <property type="term" value="C:plasma membrane"/>
    <property type="evidence" value="ECO:0007669"/>
    <property type="project" value="UniProtKB-SubCell"/>
</dbReference>
<evidence type="ECO:0000256" key="3">
    <source>
        <dbReference type="ARBA" id="ARBA00022448"/>
    </source>
</evidence>
<dbReference type="PROSITE" id="PS50850">
    <property type="entry name" value="MFS"/>
    <property type="match status" value="1"/>
</dbReference>
<dbReference type="Pfam" id="PF00854">
    <property type="entry name" value="PTR2"/>
    <property type="match status" value="1"/>
</dbReference>
<reference evidence="11" key="1">
    <citation type="submission" date="2015-08" db="EMBL/GenBank/DDBJ databases">
        <title>Complete genome sequence of Rothia mucilaginosa strain NUM-Rm6536.</title>
        <authorList>
            <person name="Nambu T."/>
        </authorList>
    </citation>
    <scope>NUCLEOTIDE SEQUENCE [LARGE SCALE GENOMIC DNA]</scope>
    <source>
        <strain evidence="11">NUM-Rm6536</strain>
    </source>
</reference>
<dbReference type="EMBL" id="AP014938">
    <property type="protein sequence ID" value="BAS20059.1"/>
    <property type="molecule type" value="Genomic_DNA"/>
</dbReference>
<feature type="domain" description="Major facilitator superfamily (MFS) profile" evidence="9">
    <location>
        <begin position="1"/>
        <end position="479"/>
    </location>
</feature>
<dbReference type="Proteomes" id="UP000066203">
    <property type="component" value="Chromosome"/>
</dbReference>
<dbReference type="SUPFAM" id="SSF103473">
    <property type="entry name" value="MFS general substrate transporter"/>
    <property type="match status" value="2"/>
</dbReference>
<name>A0A0K2RZ12_9MICC</name>
<feature type="transmembrane region" description="Helical" evidence="8">
    <location>
        <begin position="35"/>
        <end position="52"/>
    </location>
</feature>
<dbReference type="RefSeq" id="WP_060824165.1">
    <property type="nucleotide sequence ID" value="NZ_AP014938.1"/>
</dbReference>
<dbReference type="InterPro" id="IPR050171">
    <property type="entry name" value="MFS_Transporters"/>
</dbReference>
<feature type="transmembrane region" description="Helical" evidence="8">
    <location>
        <begin position="330"/>
        <end position="350"/>
    </location>
</feature>
<feature type="transmembrane region" description="Helical" evidence="8">
    <location>
        <begin position="427"/>
        <end position="448"/>
    </location>
</feature>
<evidence type="ECO:0000259" key="9">
    <source>
        <dbReference type="PROSITE" id="PS50850"/>
    </source>
</evidence>
<keyword evidence="6 8" id="KW-1133">Transmembrane helix</keyword>
<keyword evidence="3" id="KW-0813">Transport</keyword>
<sequence>MSNTITGAEPKDTKTFFGHPSMLANLFTVEMWERFSFYGMQGIMIYYLYYTADKGGLGLDKDLATGVIGAYGAVVYLMAILGGILGDRLLGPERTLFYSAIGIMAGHISLSLIPGIPGVVIGLLLVAIGSGGLKSNASVLVGSLYGDHDSRRDAGFTIFYIGVNTGALLGPLLTGWGWSTWGFHMGFGFAAIGMAAGLIQYSLTRNNLPESVHHVGTPFTGAQKRNFALALVGIVVVLGILLATGLMTADNLKNWVMAFIFIGAIALFAQMLTAKDVTADERSRVTAFIPLWIANAVFWALYQQQFTVMAVYSDERLNWNILGMELTPNLVNSINPVFIIIFGMMFSALWTKWGDRQPVTTLKFSAALIIIGLAFWIFLTQAGVQSVNVGWIVLILFVCTIAELIISPVGISLATKLAPKAHRVNMMALYFTSVAMGTVLSGWLAPFYSMETEVPYFTWMGIITIATGILLFLVHKPVQKLMRGVK</sequence>
<feature type="transmembrane region" description="Helical" evidence="8">
    <location>
        <begin position="227"/>
        <end position="249"/>
    </location>
</feature>
<keyword evidence="4" id="KW-1003">Cell membrane</keyword>
<dbReference type="Gene3D" id="1.20.1250.20">
    <property type="entry name" value="MFS general substrate transporter like domains"/>
    <property type="match status" value="1"/>
</dbReference>